<organism evidence="13 14">
    <name type="scientific">Sporolactobacillus shoreae</name>
    <dbReference type="NCBI Taxonomy" id="1465501"/>
    <lineage>
        <taxon>Bacteria</taxon>
        <taxon>Bacillati</taxon>
        <taxon>Bacillota</taxon>
        <taxon>Bacilli</taxon>
        <taxon>Bacillales</taxon>
        <taxon>Sporolactobacillaceae</taxon>
        <taxon>Sporolactobacillus</taxon>
    </lineage>
</organism>
<protein>
    <recommendedName>
        <fullName evidence="9">inosine/xanthosine triphosphatase</fullName>
        <ecNumber evidence="9">3.6.1.73</ecNumber>
    </recommendedName>
</protein>
<evidence type="ECO:0000256" key="8">
    <source>
        <dbReference type="ARBA" id="ARBA00023211"/>
    </source>
</evidence>
<keyword evidence="5" id="KW-0378">Hydrolase</keyword>
<keyword evidence="3" id="KW-0479">Metal-binding</keyword>
<evidence type="ECO:0000256" key="6">
    <source>
        <dbReference type="ARBA" id="ARBA00022842"/>
    </source>
</evidence>
<evidence type="ECO:0000256" key="10">
    <source>
        <dbReference type="ARBA" id="ARBA00048174"/>
    </source>
</evidence>
<name>A0A4Z0GSP3_9BACL</name>
<evidence type="ECO:0000259" key="12">
    <source>
        <dbReference type="Pfam" id="PF01931"/>
    </source>
</evidence>
<sequence>MSIIVGVGTENPAKLDAVRRLVSGRDVDVRGFNVSSGVSAMPMSDHETRQGSINRARAVLEADKTVILGIGLEGGVSMLDGEMFLVNWGAITDRSGRVFTAGGARILLPKVLSDGVLSGRELGDVADEYAHQKNVSKRGGTIGILTEGKVTRSDMFLHILQLIDGIYLHEKVNH</sequence>
<comment type="caution">
    <text evidence="13">The sequence shown here is derived from an EMBL/GenBank/DDBJ whole genome shotgun (WGS) entry which is preliminary data.</text>
</comment>
<evidence type="ECO:0000256" key="7">
    <source>
        <dbReference type="ARBA" id="ARBA00023080"/>
    </source>
</evidence>
<dbReference type="OrthoDB" id="164951at2"/>
<dbReference type="GO" id="GO:0000166">
    <property type="term" value="F:nucleotide binding"/>
    <property type="evidence" value="ECO:0007669"/>
    <property type="project" value="UniProtKB-KW"/>
</dbReference>
<dbReference type="Proteomes" id="UP000298347">
    <property type="component" value="Unassembled WGS sequence"/>
</dbReference>
<dbReference type="InterPro" id="IPR026533">
    <property type="entry name" value="NTPase/PRRC1"/>
</dbReference>
<keyword evidence="4" id="KW-0547">Nucleotide-binding</keyword>
<dbReference type="PANTHER" id="PTHR34699">
    <property type="match status" value="1"/>
</dbReference>
<dbReference type="Pfam" id="PF01931">
    <property type="entry name" value="NTPase_I-T"/>
    <property type="match status" value="1"/>
</dbReference>
<dbReference type="EC" id="3.6.1.73" evidence="9"/>
<comment type="catalytic activity">
    <reaction evidence="11">
        <text>XTP + H2O = XDP + phosphate + H(+)</text>
        <dbReference type="Rhea" id="RHEA:28406"/>
        <dbReference type="ChEBI" id="CHEBI:15377"/>
        <dbReference type="ChEBI" id="CHEBI:15378"/>
        <dbReference type="ChEBI" id="CHEBI:43474"/>
        <dbReference type="ChEBI" id="CHEBI:59884"/>
        <dbReference type="ChEBI" id="CHEBI:61314"/>
        <dbReference type="EC" id="3.6.1.73"/>
    </reaction>
</comment>
<accession>A0A4Z0GSP3</accession>
<evidence type="ECO:0000313" key="14">
    <source>
        <dbReference type="Proteomes" id="UP000298347"/>
    </source>
</evidence>
<dbReference type="GO" id="GO:0103023">
    <property type="term" value="F:ITPase activity"/>
    <property type="evidence" value="ECO:0007669"/>
    <property type="project" value="UniProtKB-EC"/>
</dbReference>
<reference evidence="13 14" key="1">
    <citation type="journal article" date="2015" name="Int. J. Syst. Evol. Microbiol.">
        <title>Sporolactobacillus shoreae sp. nov. and Sporolactobacillus spathodeae sp. nov., two spore-forming lactic acid bacteria isolated from tree barks in Thailand.</title>
        <authorList>
            <person name="Thamacharoensuk T."/>
            <person name="Kitahara M."/>
            <person name="Ohkuma M."/>
            <person name="Thongchul N."/>
            <person name="Tanasupawat S."/>
        </authorList>
    </citation>
    <scope>NUCLEOTIDE SEQUENCE [LARGE SCALE GENOMIC DNA]</scope>
    <source>
        <strain evidence="13 14">BK92</strain>
    </source>
</reference>
<proteinExistence type="predicted"/>
<evidence type="ECO:0000256" key="9">
    <source>
        <dbReference type="ARBA" id="ARBA00038901"/>
    </source>
</evidence>
<dbReference type="Gene3D" id="3.90.950.10">
    <property type="match status" value="1"/>
</dbReference>
<evidence type="ECO:0000256" key="2">
    <source>
        <dbReference type="ARBA" id="ARBA00001946"/>
    </source>
</evidence>
<gene>
    <name evidence="13" type="ORF">E4665_05450</name>
</gene>
<keyword evidence="6" id="KW-0460">Magnesium</keyword>
<dbReference type="SUPFAM" id="SSF52972">
    <property type="entry name" value="ITPase-like"/>
    <property type="match status" value="1"/>
</dbReference>
<comment type="cofactor">
    <cofactor evidence="2">
        <name>Mg(2+)</name>
        <dbReference type="ChEBI" id="CHEBI:18420"/>
    </cofactor>
</comment>
<dbReference type="InterPro" id="IPR029001">
    <property type="entry name" value="ITPase-like_fam"/>
</dbReference>
<dbReference type="InterPro" id="IPR050299">
    <property type="entry name" value="YjjX_NTPase"/>
</dbReference>
<evidence type="ECO:0000256" key="1">
    <source>
        <dbReference type="ARBA" id="ARBA00001936"/>
    </source>
</evidence>
<comment type="catalytic activity">
    <reaction evidence="10">
        <text>ITP + H2O = IDP + phosphate + H(+)</text>
        <dbReference type="Rhea" id="RHEA:28330"/>
        <dbReference type="ChEBI" id="CHEBI:15377"/>
        <dbReference type="ChEBI" id="CHEBI:15378"/>
        <dbReference type="ChEBI" id="CHEBI:43474"/>
        <dbReference type="ChEBI" id="CHEBI:58280"/>
        <dbReference type="ChEBI" id="CHEBI:61402"/>
        <dbReference type="EC" id="3.6.1.73"/>
    </reaction>
</comment>
<feature type="domain" description="Non-canonical purine NTP phosphatase/PRRC1" evidence="12">
    <location>
        <begin position="8"/>
        <end position="158"/>
    </location>
</feature>
<evidence type="ECO:0000256" key="3">
    <source>
        <dbReference type="ARBA" id="ARBA00022723"/>
    </source>
</evidence>
<evidence type="ECO:0000256" key="4">
    <source>
        <dbReference type="ARBA" id="ARBA00022741"/>
    </source>
</evidence>
<comment type="cofactor">
    <cofactor evidence="1">
        <name>Mn(2+)</name>
        <dbReference type="ChEBI" id="CHEBI:29035"/>
    </cofactor>
</comment>
<dbReference type="RefSeq" id="WP_135347779.1">
    <property type="nucleotide sequence ID" value="NZ_SRJD01000004.1"/>
</dbReference>
<keyword evidence="14" id="KW-1185">Reference proteome</keyword>
<keyword evidence="8" id="KW-0464">Manganese</keyword>
<evidence type="ECO:0000313" key="13">
    <source>
        <dbReference type="EMBL" id="TGA99225.1"/>
    </source>
</evidence>
<dbReference type="AlphaFoldDB" id="A0A4Z0GSP3"/>
<evidence type="ECO:0000256" key="5">
    <source>
        <dbReference type="ARBA" id="ARBA00022801"/>
    </source>
</evidence>
<keyword evidence="7" id="KW-0546">Nucleotide metabolism</keyword>
<dbReference type="GO" id="GO:0046872">
    <property type="term" value="F:metal ion binding"/>
    <property type="evidence" value="ECO:0007669"/>
    <property type="project" value="UniProtKB-KW"/>
</dbReference>
<dbReference type="PANTHER" id="PTHR34699:SF2">
    <property type="entry name" value="NON-CANONICAL PURINE NTP PHOSPHATASE_PRRC1 DOMAIN-CONTAINING PROTEIN"/>
    <property type="match status" value="1"/>
</dbReference>
<dbReference type="GO" id="GO:0009117">
    <property type="term" value="P:nucleotide metabolic process"/>
    <property type="evidence" value="ECO:0007669"/>
    <property type="project" value="UniProtKB-KW"/>
</dbReference>
<evidence type="ECO:0000256" key="11">
    <source>
        <dbReference type="ARBA" id="ARBA00048781"/>
    </source>
</evidence>
<dbReference type="EMBL" id="SRJD01000004">
    <property type="protein sequence ID" value="TGA99225.1"/>
    <property type="molecule type" value="Genomic_DNA"/>
</dbReference>